<keyword evidence="3" id="KW-1185">Reference proteome</keyword>
<dbReference type="EMBL" id="JANPWB010000011">
    <property type="protein sequence ID" value="KAJ1123450.1"/>
    <property type="molecule type" value="Genomic_DNA"/>
</dbReference>
<organism evidence="2 3">
    <name type="scientific">Pleurodeles waltl</name>
    <name type="common">Iberian ribbed newt</name>
    <dbReference type="NCBI Taxonomy" id="8319"/>
    <lineage>
        <taxon>Eukaryota</taxon>
        <taxon>Metazoa</taxon>
        <taxon>Chordata</taxon>
        <taxon>Craniata</taxon>
        <taxon>Vertebrata</taxon>
        <taxon>Euteleostomi</taxon>
        <taxon>Amphibia</taxon>
        <taxon>Batrachia</taxon>
        <taxon>Caudata</taxon>
        <taxon>Salamandroidea</taxon>
        <taxon>Salamandridae</taxon>
        <taxon>Pleurodelinae</taxon>
        <taxon>Pleurodeles</taxon>
    </lineage>
</organism>
<feature type="region of interest" description="Disordered" evidence="1">
    <location>
        <begin position="1"/>
        <end position="85"/>
    </location>
</feature>
<feature type="compositionally biased region" description="Basic and acidic residues" evidence="1">
    <location>
        <begin position="29"/>
        <end position="85"/>
    </location>
</feature>
<proteinExistence type="predicted"/>
<protein>
    <submittedName>
        <fullName evidence="2">Uncharacterized protein</fullName>
    </submittedName>
</protein>
<comment type="caution">
    <text evidence="2">The sequence shown here is derived from an EMBL/GenBank/DDBJ whole genome shotgun (WGS) entry which is preliminary data.</text>
</comment>
<evidence type="ECO:0000256" key="1">
    <source>
        <dbReference type="SAM" id="MobiDB-lite"/>
    </source>
</evidence>
<accession>A0AAV7P5D3</accession>
<evidence type="ECO:0000313" key="2">
    <source>
        <dbReference type="EMBL" id="KAJ1123450.1"/>
    </source>
</evidence>
<evidence type="ECO:0000313" key="3">
    <source>
        <dbReference type="Proteomes" id="UP001066276"/>
    </source>
</evidence>
<name>A0AAV7P5D3_PLEWA</name>
<sequence length="85" mass="9820">MMGGTTKPLKVTMDFPQQGVTGSTNPFKRPADWPERREAETDKDIEEGLEKEAEVTIVEREGEKREIKAEPRDRRQHQEPRTLTV</sequence>
<reference evidence="2" key="1">
    <citation type="journal article" date="2022" name="bioRxiv">
        <title>Sequencing and chromosome-scale assembly of the giantPleurodeles waltlgenome.</title>
        <authorList>
            <person name="Brown T."/>
            <person name="Elewa A."/>
            <person name="Iarovenko S."/>
            <person name="Subramanian E."/>
            <person name="Araus A.J."/>
            <person name="Petzold A."/>
            <person name="Susuki M."/>
            <person name="Suzuki K.-i.T."/>
            <person name="Hayashi T."/>
            <person name="Toyoda A."/>
            <person name="Oliveira C."/>
            <person name="Osipova E."/>
            <person name="Leigh N.D."/>
            <person name="Simon A."/>
            <person name="Yun M.H."/>
        </authorList>
    </citation>
    <scope>NUCLEOTIDE SEQUENCE</scope>
    <source>
        <strain evidence="2">20211129_DDA</strain>
        <tissue evidence="2">Liver</tissue>
    </source>
</reference>
<dbReference type="Proteomes" id="UP001066276">
    <property type="component" value="Chromosome 7"/>
</dbReference>
<dbReference type="AlphaFoldDB" id="A0AAV7P5D3"/>
<gene>
    <name evidence="2" type="ORF">NDU88_001919</name>
</gene>